<evidence type="ECO:0000313" key="4">
    <source>
        <dbReference type="EMBL" id="UUX32817.1"/>
    </source>
</evidence>
<proteinExistence type="predicted"/>
<evidence type="ECO:0000256" key="2">
    <source>
        <dbReference type="ARBA" id="ARBA00022723"/>
    </source>
</evidence>
<keyword evidence="2" id="KW-0479">Metal-binding</keyword>
<sequence>MEKTFKVKKMGCQNCANTIHTSLSQLTGVNDVEVSLQDKTAKVQYDANLVQPDQMVAAVSQAGYELID</sequence>
<dbReference type="Pfam" id="PF00403">
    <property type="entry name" value="HMA"/>
    <property type="match status" value="1"/>
</dbReference>
<dbReference type="InterPro" id="IPR017969">
    <property type="entry name" value="Heavy-metal-associated_CS"/>
</dbReference>
<evidence type="ECO:0000259" key="3">
    <source>
        <dbReference type="PROSITE" id="PS50846"/>
    </source>
</evidence>
<evidence type="ECO:0000256" key="1">
    <source>
        <dbReference type="ARBA" id="ARBA00015313"/>
    </source>
</evidence>
<dbReference type="InterPro" id="IPR036163">
    <property type="entry name" value="HMA_dom_sf"/>
</dbReference>
<accession>A0ABY5P288</accession>
<dbReference type="PANTHER" id="PTHR46594">
    <property type="entry name" value="P-TYPE CATION-TRANSPORTING ATPASE"/>
    <property type="match status" value="1"/>
</dbReference>
<gene>
    <name evidence="4" type="ORF">NRE15_07760</name>
</gene>
<protein>
    <recommendedName>
        <fullName evidence="1">Copper chaperone CopZ</fullName>
    </recommendedName>
</protein>
<dbReference type="PANTHER" id="PTHR46594:SF4">
    <property type="entry name" value="P-TYPE CATION-TRANSPORTING ATPASE"/>
    <property type="match status" value="1"/>
</dbReference>
<dbReference type="Gene3D" id="3.30.70.100">
    <property type="match status" value="1"/>
</dbReference>
<reference evidence="4 5" key="1">
    <citation type="submission" date="2022-08" db="EMBL/GenBank/DDBJ databases">
        <title>Aerococcaceae sp. nov isolated from spoiled eye mask.</title>
        <authorList>
            <person name="Zhou G."/>
            <person name="Xie X.-B."/>
            <person name="Shi Q.-S."/>
            <person name="Wang Y.-S."/>
            <person name="Wen X."/>
            <person name="Peng H."/>
            <person name="Yang X.-J."/>
            <person name="Tao H.-B."/>
            <person name="Huang X.-M."/>
        </authorList>
    </citation>
    <scope>NUCLEOTIDE SEQUENCE [LARGE SCALE GENOMIC DNA]</scope>
    <source>
        <strain evidence="5">DM20194951</strain>
    </source>
</reference>
<evidence type="ECO:0000313" key="5">
    <source>
        <dbReference type="Proteomes" id="UP001315967"/>
    </source>
</evidence>
<dbReference type="EMBL" id="CP102453">
    <property type="protein sequence ID" value="UUX32817.1"/>
    <property type="molecule type" value="Genomic_DNA"/>
</dbReference>
<keyword evidence="5" id="KW-1185">Reference proteome</keyword>
<dbReference type="PROSITE" id="PS50846">
    <property type="entry name" value="HMA_2"/>
    <property type="match status" value="1"/>
</dbReference>
<dbReference type="RefSeq" id="WP_313792317.1">
    <property type="nucleotide sequence ID" value="NZ_CP102453.1"/>
</dbReference>
<feature type="domain" description="HMA" evidence="3">
    <location>
        <begin position="1"/>
        <end position="67"/>
    </location>
</feature>
<organism evidence="4 5">
    <name type="scientific">Fundicoccus culcitae</name>
    <dbReference type="NCBI Taxonomy" id="2969821"/>
    <lineage>
        <taxon>Bacteria</taxon>
        <taxon>Bacillati</taxon>
        <taxon>Bacillota</taxon>
        <taxon>Bacilli</taxon>
        <taxon>Lactobacillales</taxon>
        <taxon>Aerococcaceae</taxon>
        <taxon>Fundicoccus</taxon>
    </lineage>
</organism>
<dbReference type="CDD" id="cd00371">
    <property type="entry name" value="HMA"/>
    <property type="match status" value="1"/>
</dbReference>
<dbReference type="PROSITE" id="PS01047">
    <property type="entry name" value="HMA_1"/>
    <property type="match status" value="1"/>
</dbReference>
<dbReference type="Proteomes" id="UP001315967">
    <property type="component" value="Chromosome"/>
</dbReference>
<dbReference type="InterPro" id="IPR006121">
    <property type="entry name" value="HMA_dom"/>
</dbReference>
<dbReference type="SUPFAM" id="SSF55008">
    <property type="entry name" value="HMA, heavy metal-associated domain"/>
    <property type="match status" value="1"/>
</dbReference>
<name>A0ABY5P288_9LACT</name>